<evidence type="ECO:0000313" key="3">
    <source>
        <dbReference type="Ensembl" id="ENSSTUP00000042104.1"/>
    </source>
</evidence>
<dbReference type="InterPro" id="IPR045017">
    <property type="entry name" value="DECR2-like"/>
</dbReference>
<reference evidence="3" key="2">
    <citation type="submission" date="2025-09" db="UniProtKB">
        <authorList>
            <consortium name="Ensembl"/>
        </authorList>
    </citation>
    <scope>IDENTIFICATION</scope>
</reference>
<reference evidence="3" key="1">
    <citation type="submission" date="2025-08" db="UniProtKB">
        <authorList>
            <consortium name="Ensembl"/>
        </authorList>
    </citation>
    <scope>IDENTIFICATION</scope>
</reference>
<sequence>MAEPQRVRELPEDVDTDDCMTSYTHIYSPDLLKQLKPYAACHHTRNIMPLTPNLSPFVSFRHGCDTVIASRNLEKLTEAAKKLMVATGRHCLPLTVDVRQPQTISVATEQTAWAPSHPFRCSGLATRLRWPTACCSWPAAPPPM</sequence>
<accession>A0A673Z4N2</accession>
<dbReference type="AlphaFoldDB" id="A0A673Z4N2"/>
<dbReference type="GO" id="GO:0009062">
    <property type="term" value="P:fatty acid catabolic process"/>
    <property type="evidence" value="ECO:0007669"/>
    <property type="project" value="InterPro"/>
</dbReference>
<proteinExistence type="predicted"/>
<keyword evidence="1" id="KW-0521">NADP</keyword>
<evidence type="ECO:0000256" key="1">
    <source>
        <dbReference type="ARBA" id="ARBA00022857"/>
    </source>
</evidence>
<keyword evidence="2" id="KW-0560">Oxidoreductase</keyword>
<protein>
    <submittedName>
        <fullName evidence="3">2,4-dienoyl CoA reductase 2, peroxisomal</fullName>
    </submittedName>
</protein>
<evidence type="ECO:0000256" key="2">
    <source>
        <dbReference type="ARBA" id="ARBA00023002"/>
    </source>
</evidence>
<dbReference type="GO" id="GO:0008670">
    <property type="term" value="F:2,4-dienoyl-CoA reductase (NADPH) activity"/>
    <property type="evidence" value="ECO:0007669"/>
    <property type="project" value="InterPro"/>
</dbReference>
<dbReference type="GeneTree" id="ENSGT00940000153801"/>
<gene>
    <name evidence="3" type="primary">DECR2</name>
    <name evidence="3" type="synonym">decr2</name>
</gene>
<dbReference type="PANTHER" id="PTHR43296:SF2">
    <property type="entry name" value="PEROXISOMAL 2,4-DIENOYL-COA REDUCTASE [(3E)-ENOYL-COA-PRODUCING]"/>
    <property type="match status" value="1"/>
</dbReference>
<evidence type="ECO:0000313" key="4">
    <source>
        <dbReference type="Proteomes" id="UP000472277"/>
    </source>
</evidence>
<dbReference type="Gene3D" id="3.40.50.720">
    <property type="entry name" value="NAD(P)-binding Rossmann-like Domain"/>
    <property type="match status" value="1"/>
</dbReference>
<dbReference type="Ensembl" id="ENSSTUT00000043971.1">
    <property type="protein sequence ID" value="ENSSTUP00000042104.1"/>
    <property type="gene ID" value="ENSSTUG00000017763.1"/>
</dbReference>
<dbReference type="Proteomes" id="UP000472277">
    <property type="component" value="Chromosome 2"/>
</dbReference>
<organism evidence="3 4">
    <name type="scientific">Salmo trutta</name>
    <name type="common">Brown trout</name>
    <dbReference type="NCBI Taxonomy" id="8032"/>
    <lineage>
        <taxon>Eukaryota</taxon>
        <taxon>Metazoa</taxon>
        <taxon>Chordata</taxon>
        <taxon>Craniata</taxon>
        <taxon>Vertebrata</taxon>
        <taxon>Euteleostomi</taxon>
        <taxon>Actinopterygii</taxon>
        <taxon>Neopterygii</taxon>
        <taxon>Teleostei</taxon>
        <taxon>Protacanthopterygii</taxon>
        <taxon>Salmoniformes</taxon>
        <taxon>Salmonidae</taxon>
        <taxon>Salmoninae</taxon>
        <taxon>Salmo</taxon>
    </lineage>
</organism>
<dbReference type="PANTHER" id="PTHR43296">
    <property type="entry name" value="PEROXISOMAL 2,4-DIENOYL-COA REDUCTASE"/>
    <property type="match status" value="1"/>
</dbReference>
<keyword evidence="4" id="KW-1185">Reference proteome</keyword>
<name>A0A673Z4N2_SALTR</name>
<dbReference type="GO" id="GO:0005777">
    <property type="term" value="C:peroxisome"/>
    <property type="evidence" value="ECO:0007669"/>
    <property type="project" value="TreeGrafter"/>
</dbReference>